<dbReference type="PROSITE" id="PS50097">
    <property type="entry name" value="BTB"/>
    <property type="match status" value="2"/>
</dbReference>
<evidence type="ECO:0000313" key="2">
    <source>
        <dbReference type="EMBL" id="DBA23394.1"/>
    </source>
</evidence>
<dbReference type="Gene3D" id="3.40.50.300">
    <property type="entry name" value="P-loop containing nucleotide triphosphate hydrolases"/>
    <property type="match status" value="1"/>
</dbReference>
<organism evidence="2 3">
    <name type="scientific">Pyxicephalus adspersus</name>
    <name type="common">African bullfrog</name>
    <dbReference type="NCBI Taxonomy" id="30357"/>
    <lineage>
        <taxon>Eukaryota</taxon>
        <taxon>Metazoa</taxon>
        <taxon>Chordata</taxon>
        <taxon>Craniata</taxon>
        <taxon>Vertebrata</taxon>
        <taxon>Euteleostomi</taxon>
        <taxon>Amphibia</taxon>
        <taxon>Batrachia</taxon>
        <taxon>Anura</taxon>
        <taxon>Neobatrachia</taxon>
        <taxon>Ranoidea</taxon>
        <taxon>Pyxicephalidae</taxon>
        <taxon>Pyxicephalinae</taxon>
        <taxon>Pyxicephalus</taxon>
    </lineage>
</organism>
<keyword evidence="3" id="KW-1185">Reference proteome</keyword>
<evidence type="ECO:0000259" key="1">
    <source>
        <dbReference type="PROSITE" id="PS50097"/>
    </source>
</evidence>
<dbReference type="FunFam" id="3.30.710.10:FF:000076">
    <property type="entry name" value="rho-related BTB domain-containing protein 3"/>
    <property type="match status" value="1"/>
</dbReference>
<dbReference type="SUPFAM" id="SSF54695">
    <property type="entry name" value="POZ domain"/>
    <property type="match status" value="2"/>
</dbReference>
<dbReference type="Gene3D" id="3.30.710.10">
    <property type="entry name" value="Potassium Channel Kv1.1, Chain A"/>
    <property type="match status" value="2"/>
</dbReference>
<feature type="domain" description="BTB" evidence="1">
    <location>
        <begin position="244"/>
        <end position="334"/>
    </location>
</feature>
<dbReference type="Pfam" id="PF00651">
    <property type="entry name" value="BTB"/>
    <property type="match status" value="1"/>
</dbReference>
<feature type="domain" description="BTB" evidence="1">
    <location>
        <begin position="397"/>
        <end position="456"/>
    </location>
</feature>
<reference evidence="2" key="1">
    <citation type="thesis" date="2020" institute="ProQuest LLC" country="789 East Eisenhower Parkway, Ann Arbor, MI, USA">
        <title>Comparative Genomics and Chromosome Evolution.</title>
        <authorList>
            <person name="Mudd A.B."/>
        </authorList>
    </citation>
    <scope>NUCLEOTIDE SEQUENCE</scope>
    <source>
        <strain evidence="2">1538</strain>
        <tissue evidence="2">Blood</tissue>
    </source>
</reference>
<dbReference type="SMART" id="SM00225">
    <property type="entry name" value="BTB"/>
    <property type="match status" value="1"/>
</dbReference>
<sequence>MSLELRDSDMSIGILSLGKEDNENHSSLVSLYLGHRANNSHTQEHPDLKVYQGTVLGNVQVAVYEYSDWEAFDSDSQGSQKRLQETDIVVIKFSINDKTSFLDIKNNFVPIVKQVFNHGFVPVLVLAIGTRQNDGPSCTCPMCCSDREISVTANEGLQLAKDIGATYLELLALDYFYVVKYFGGVLEYYINKTVHCKSVVNGKKKKNRIKPPTLLLPAKMPVLQHEPSHYTSDIQDLLVHSQCVDVLFCTEELKPVSGAHRVVLCSISAVFALLFVPNSSENVSDQCVYRTAHFLFSVYKESADTVHNSPVRVIVKDYTFQKCLPDTLHFIYSGASKWELLEQQIKEKLKDGEKVHHVCQLLQCVLRKPGQVTIPTNESFSYFKLSLGQFFNNPLLADVIFQVQGSKIPAHRAVLVARCDVMSAMFSGHYSEANQIVIPIHDMSKDTFLAFLEYIYKDSYCPASILQAMSLMICSEMYQVSRLQHICEHYIITQLQSMPSRELCSSSLSVVSLLKKAKFYNSESLYTWLLCFIAAHYLIFSQKLDFQDLSAEELEFIEKHRWPSNFYLNQLAEYRRYIHSPKHRCVVL</sequence>
<dbReference type="InterPro" id="IPR027417">
    <property type="entry name" value="P-loop_NTPase"/>
</dbReference>
<dbReference type="AlphaFoldDB" id="A0AAV3AA08"/>
<protein>
    <recommendedName>
        <fullName evidence="1">BTB domain-containing protein</fullName>
    </recommendedName>
</protein>
<dbReference type="InterPro" id="IPR011333">
    <property type="entry name" value="SKP1/BTB/POZ_sf"/>
</dbReference>
<dbReference type="InterPro" id="IPR000210">
    <property type="entry name" value="BTB/POZ_dom"/>
</dbReference>
<dbReference type="Proteomes" id="UP001181693">
    <property type="component" value="Unassembled WGS sequence"/>
</dbReference>
<accession>A0AAV3AA08</accession>
<dbReference type="EMBL" id="DYDO01000006">
    <property type="protein sequence ID" value="DBA23394.1"/>
    <property type="molecule type" value="Genomic_DNA"/>
</dbReference>
<dbReference type="PANTHER" id="PTHR24413">
    <property type="entry name" value="SPECKLE-TYPE POZ PROTEIN"/>
    <property type="match status" value="1"/>
</dbReference>
<gene>
    <name evidence="2" type="ORF">GDO54_014310</name>
</gene>
<evidence type="ECO:0000313" key="3">
    <source>
        <dbReference type="Proteomes" id="UP001181693"/>
    </source>
</evidence>
<proteinExistence type="predicted"/>
<name>A0AAV3AA08_PYXAD</name>
<dbReference type="SUPFAM" id="SSF52540">
    <property type="entry name" value="P-loop containing nucleoside triphosphate hydrolases"/>
    <property type="match status" value="1"/>
</dbReference>
<comment type="caution">
    <text evidence="2">The sequence shown here is derived from an EMBL/GenBank/DDBJ whole genome shotgun (WGS) entry which is preliminary data.</text>
</comment>